<accession>A0A8S0ZJR6</accession>
<dbReference type="AlphaFoldDB" id="A0A8S0ZJR6"/>
<feature type="chain" id="PRO_5035793108" evidence="2">
    <location>
        <begin position="23"/>
        <end position="872"/>
    </location>
</feature>
<feature type="compositionally biased region" description="Low complexity" evidence="1">
    <location>
        <begin position="484"/>
        <end position="494"/>
    </location>
</feature>
<dbReference type="Proteomes" id="UP000494256">
    <property type="component" value="Unassembled WGS sequence"/>
</dbReference>
<feature type="region of interest" description="Disordered" evidence="1">
    <location>
        <begin position="472"/>
        <end position="494"/>
    </location>
</feature>
<evidence type="ECO:0000313" key="4">
    <source>
        <dbReference type="Proteomes" id="UP000494256"/>
    </source>
</evidence>
<feature type="signal peptide" evidence="2">
    <location>
        <begin position="1"/>
        <end position="22"/>
    </location>
</feature>
<organism evidence="3 4">
    <name type="scientific">Arctia plantaginis</name>
    <name type="common">Wood tiger moth</name>
    <name type="synonym">Phalaena plantaginis</name>
    <dbReference type="NCBI Taxonomy" id="874455"/>
    <lineage>
        <taxon>Eukaryota</taxon>
        <taxon>Metazoa</taxon>
        <taxon>Ecdysozoa</taxon>
        <taxon>Arthropoda</taxon>
        <taxon>Hexapoda</taxon>
        <taxon>Insecta</taxon>
        <taxon>Pterygota</taxon>
        <taxon>Neoptera</taxon>
        <taxon>Endopterygota</taxon>
        <taxon>Lepidoptera</taxon>
        <taxon>Glossata</taxon>
        <taxon>Ditrysia</taxon>
        <taxon>Noctuoidea</taxon>
        <taxon>Erebidae</taxon>
        <taxon>Arctiinae</taxon>
        <taxon>Arctia</taxon>
    </lineage>
</organism>
<comment type="caution">
    <text evidence="3">The sequence shown here is derived from an EMBL/GenBank/DDBJ whole genome shotgun (WGS) entry which is preliminary data.</text>
</comment>
<sequence>MFCNLSLIVSIVNVFTIGVIRSQYLGPESTDQKPRLEKNNIVNKGVWVRNKAEENDLLVNNNAGNFIFRENSMDIDNLLQNNFDAFGGNYMQETPFVPAYNDRQKRSIRYKRPRKSITGKNIKTNQNSEYEKADSAQSKMINNLKPSLVFNDYPYEVAILLNGNISMEKEKLANLLNNESSDATAVSHHNSNDTVDELTTVSIDTEMITTNDTGKNVTSPKRSMKYDFETEIIKKIEYTEDLNKTEENNNNNENKINDRNVFDKDNSEWHQNAPIPDVNIYKVVPKEPMQKSKPVTERGLLKVISMLTKTFKKIIKQHGEIKETHSRINDINEEFRKNTASLAGKFQDFDLKYLYLIKLHDKMKEFDSNLASREQYFLNKEKEIAKGFKEFENQQKKFLVQQKQFYNIQKLMLAQNEKINMKQNLIAKTQSEISHRQNNFARILKKAKQMYTDNKNTVITKLSSGISRLKDATQKPSESEFAQSSTPAPESTTESVKINLFSIPTSNKIQQNPDEFILREKDEQAIDDLVYKYYFNNTFIDNFMKSKILNGFMSDGETGVKRRTAKNKRNNFETTILLPILETNESATYGRHRQRRWINRHYSRHQNRRREHKKTTPVLTATTTDKPKVGVPIQVNIPLNVIDNSVKENSNKSHPFLTMARSFCNEIHQNTNQQMLRWCVEKALRKLQFLEEKMVHQPPIPYNMPTARVGMNDAMDNAKKPMNKDKNINEHIVKKYLPNEAMTKINGIRSEIGATDHPLFDTTTSPPVQLTTLTLQTFETAFTNVPAEFKLSPDSLYFPDNDELEMKLKEYELQPDTKGNVYFEGSVHASDIIDDSESGVDDIMPGLDSNSRVEVDPLAFDLQAKRRAAVRK</sequence>
<evidence type="ECO:0000256" key="2">
    <source>
        <dbReference type="SAM" id="SignalP"/>
    </source>
</evidence>
<keyword evidence="2" id="KW-0732">Signal</keyword>
<dbReference type="EMBL" id="CADEBD010000293">
    <property type="protein sequence ID" value="CAB3233561.1"/>
    <property type="molecule type" value="Genomic_DNA"/>
</dbReference>
<gene>
    <name evidence="3" type="ORF">APLA_LOCUS6136</name>
</gene>
<evidence type="ECO:0000256" key="1">
    <source>
        <dbReference type="SAM" id="MobiDB-lite"/>
    </source>
</evidence>
<protein>
    <submittedName>
        <fullName evidence="3">Uncharacterized protein</fullName>
    </submittedName>
</protein>
<dbReference type="OrthoDB" id="3200163at2759"/>
<feature type="compositionally biased region" description="Polar residues" evidence="1">
    <location>
        <begin position="474"/>
        <end position="483"/>
    </location>
</feature>
<proteinExistence type="predicted"/>
<reference evidence="3 4" key="1">
    <citation type="submission" date="2020-04" db="EMBL/GenBank/DDBJ databases">
        <authorList>
            <person name="Wallbank WR R."/>
            <person name="Pardo Diaz C."/>
            <person name="Kozak K."/>
            <person name="Martin S."/>
            <person name="Jiggins C."/>
            <person name="Moest M."/>
            <person name="Warren A I."/>
            <person name="Byers J.R.P. K."/>
            <person name="Montejo-Kovacevich G."/>
            <person name="Yen C E."/>
        </authorList>
    </citation>
    <scope>NUCLEOTIDE SEQUENCE [LARGE SCALE GENOMIC DNA]</scope>
</reference>
<name>A0A8S0ZJR6_ARCPL</name>
<evidence type="ECO:0000313" key="3">
    <source>
        <dbReference type="EMBL" id="CAB3233561.1"/>
    </source>
</evidence>